<dbReference type="AlphaFoldDB" id="A0A2T2WPA6"/>
<dbReference type="Pfam" id="PF09335">
    <property type="entry name" value="VTT_dom"/>
    <property type="match status" value="1"/>
</dbReference>
<comment type="similarity">
    <text evidence="6">Belongs to the TVP38/TMEM64 family.</text>
</comment>
<keyword evidence="2 6" id="KW-1003">Cell membrane</keyword>
<dbReference type="EMBL" id="PXYV01000001">
    <property type="protein sequence ID" value="PSR24068.1"/>
    <property type="molecule type" value="Genomic_DNA"/>
</dbReference>
<dbReference type="GO" id="GO:0005886">
    <property type="term" value="C:plasma membrane"/>
    <property type="evidence" value="ECO:0007669"/>
    <property type="project" value="UniProtKB-SubCell"/>
</dbReference>
<gene>
    <name evidence="8" type="ORF">C7B45_00150</name>
</gene>
<feature type="domain" description="VTT" evidence="7">
    <location>
        <begin position="84"/>
        <end position="199"/>
    </location>
</feature>
<evidence type="ECO:0000256" key="5">
    <source>
        <dbReference type="ARBA" id="ARBA00023136"/>
    </source>
</evidence>
<keyword evidence="3 6" id="KW-0812">Transmembrane</keyword>
<feature type="transmembrane region" description="Helical" evidence="6">
    <location>
        <begin position="91"/>
        <end position="120"/>
    </location>
</feature>
<proteinExistence type="inferred from homology"/>
<feature type="transmembrane region" description="Helical" evidence="6">
    <location>
        <begin position="66"/>
        <end position="84"/>
    </location>
</feature>
<evidence type="ECO:0000256" key="2">
    <source>
        <dbReference type="ARBA" id="ARBA00022475"/>
    </source>
</evidence>
<dbReference type="InterPro" id="IPR032816">
    <property type="entry name" value="VTT_dom"/>
</dbReference>
<keyword evidence="4 6" id="KW-1133">Transmembrane helix</keyword>
<dbReference type="PANTHER" id="PTHR12677:SF59">
    <property type="entry name" value="GOLGI APPARATUS MEMBRANE PROTEIN TVP38-RELATED"/>
    <property type="match status" value="1"/>
</dbReference>
<dbReference type="Proteomes" id="UP000241848">
    <property type="component" value="Unassembled WGS sequence"/>
</dbReference>
<evidence type="ECO:0000256" key="3">
    <source>
        <dbReference type="ARBA" id="ARBA00022692"/>
    </source>
</evidence>
<dbReference type="PANTHER" id="PTHR12677">
    <property type="entry name" value="GOLGI APPARATUS MEMBRANE PROTEIN TVP38-RELATED"/>
    <property type="match status" value="1"/>
</dbReference>
<evidence type="ECO:0000313" key="9">
    <source>
        <dbReference type="Proteomes" id="UP000241848"/>
    </source>
</evidence>
<evidence type="ECO:0000256" key="6">
    <source>
        <dbReference type="RuleBase" id="RU366058"/>
    </source>
</evidence>
<feature type="transmembrane region" description="Helical" evidence="6">
    <location>
        <begin position="206"/>
        <end position="228"/>
    </location>
</feature>
<reference evidence="8 9" key="1">
    <citation type="journal article" date="2014" name="BMC Genomics">
        <title>Comparison of environmental and isolate Sulfobacillus genomes reveals diverse carbon, sulfur, nitrogen, and hydrogen metabolisms.</title>
        <authorList>
            <person name="Justice N.B."/>
            <person name="Norman A."/>
            <person name="Brown C.T."/>
            <person name="Singh A."/>
            <person name="Thomas B.C."/>
            <person name="Banfield J.F."/>
        </authorList>
    </citation>
    <scope>NUCLEOTIDE SEQUENCE [LARGE SCALE GENOMIC DNA]</scope>
    <source>
        <strain evidence="8">AMDSBA3</strain>
    </source>
</reference>
<feature type="transmembrane region" description="Helical" evidence="6">
    <location>
        <begin position="181"/>
        <end position="200"/>
    </location>
</feature>
<dbReference type="InterPro" id="IPR015414">
    <property type="entry name" value="TMEM64"/>
</dbReference>
<feature type="transmembrane region" description="Helical" evidence="6">
    <location>
        <begin position="140"/>
        <end position="160"/>
    </location>
</feature>
<accession>A0A2T2WPA6</accession>
<comment type="caution">
    <text evidence="8">The sequence shown here is derived from an EMBL/GenBank/DDBJ whole genome shotgun (WGS) entry which is preliminary data.</text>
</comment>
<feature type="transmembrane region" description="Helical" evidence="6">
    <location>
        <begin position="18"/>
        <end position="36"/>
    </location>
</feature>
<evidence type="ECO:0000259" key="7">
    <source>
        <dbReference type="Pfam" id="PF09335"/>
    </source>
</evidence>
<name>A0A2T2WPA6_9FIRM</name>
<sequence>MKSELVKRGFRWIQAHRWIWAVVAAIALVGAIWWAWDVVASTVGIRQAFHVVSLALRNFAGALGPWGPFLLIIALAVHSILIVFPMEIPTLVAFALYGPFGGVAVVWTGSMLTAAISFMLGRLLGPPVLQRWTSNARVRALVRVVGQLNPFALILLRWVSFIPFDVLNMAFGACQVPVVRFAWTTAIGELVTSFVMALLYRTALHAHWGELVGLVAVLFAVGWGIYWWSGKTHLKRLTAPDDMEA</sequence>
<keyword evidence="5 6" id="KW-0472">Membrane</keyword>
<evidence type="ECO:0000256" key="1">
    <source>
        <dbReference type="ARBA" id="ARBA00004651"/>
    </source>
</evidence>
<comment type="subcellular location">
    <subcellularLocation>
        <location evidence="1 6">Cell membrane</location>
        <topology evidence="1 6">Multi-pass membrane protein</topology>
    </subcellularLocation>
</comment>
<evidence type="ECO:0000313" key="8">
    <source>
        <dbReference type="EMBL" id="PSR24068.1"/>
    </source>
</evidence>
<evidence type="ECO:0000256" key="4">
    <source>
        <dbReference type="ARBA" id="ARBA00022989"/>
    </source>
</evidence>
<organism evidence="8 9">
    <name type="scientific">Sulfobacillus acidophilus</name>
    <dbReference type="NCBI Taxonomy" id="53633"/>
    <lineage>
        <taxon>Bacteria</taxon>
        <taxon>Bacillati</taxon>
        <taxon>Bacillota</taxon>
        <taxon>Clostridia</taxon>
        <taxon>Eubacteriales</taxon>
        <taxon>Clostridiales Family XVII. Incertae Sedis</taxon>
        <taxon>Sulfobacillus</taxon>
    </lineage>
</organism>
<protein>
    <recommendedName>
        <fullName evidence="6">TVP38/TMEM64 family membrane protein</fullName>
    </recommendedName>
</protein>